<organism evidence="4 5">
    <name type="scientific">Arachis hypogaea</name>
    <name type="common">Peanut</name>
    <dbReference type="NCBI Taxonomy" id="3818"/>
    <lineage>
        <taxon>Eukaryota</taxon>
        <taxon>Viridiplantae</taxon>
        <taxon>Streptophyta</taxon>
        <taxon>Embryophyta</taxon>
        <taxon>Tracheophyta</taxon>
        <taxon>Spermatophyta</taxon>
        <taxon>Magnoliopsida</taxon>
        <taxon>eudicotyledons</taxon>
        <taxon>Gunneridae</taxon>
        <taxon>Pentapetalae</taxon>
        <taxon>rosids</taxon>
        <taxon>fabids</taxon>
        <taxon>Fabales</taxon>
        <taxon>Fabaceae</taxon>
        <taxon>Papilionoideae</taxon>
        <taxon>50 kb inversion clade</taxon>
        <taxon>dalbergioids sensu lato</taxon>
        <taxon>Dalbergieae</taxon>
        <taxon>Pterocarpus clade</taxon>
        <taxon>Arachis</taxon>
    </lineage>
</organism>
<evidence type="ECO:0000256" key="2">
    <source>
        <dbReference type="SAM" id="MobiDB-lite"/>
    </source>
</evidence>
<keyword evidence="1" id="KW-0479">Metal-binding</keyword>
<feature type="region of interest" description="Disordered" evidence="2">
    <location>
        <begin position="339"/>
        <end position="364"/>
    </location>
</feature>
<comment type="caution">
    <text evidence="4">The sequence shown here is derived from an EMBL/GenBank/DDBJ whole genome shotgun (WGS) entry which is preliminary data.</text>
</comment>
<dbReference type="GO" id="GO:0003676">
    <property type="term" value="F:nucleic acid binding"/>
    <property type="evidence" value="ECO:0007669"/>
    <property type="project" value="InterPro"/>
</dbReference>
<keyword evidence="1" id="KW-0862">Zinc</keyword>
<name>A0A445E695_ARAHY</name>
<dbReference type="InterPro" id="IPR001878">
    <property type="entry name" value="Znf_CCHC"/>
</dbReference>
<evidence type="ECO:0000313" key="5">
    <source>
        <dbReference type="Proteomes" id="UP000289738"/>
    </source>
</evidence>
<sequence length="364" mass="42364">MEDRVILKLYYHGQILLQTPERVRFVCENPCDVIVPFTILFEELKGAICERIDLHIPKMISSILYRYPEADRNIELRDYNNDSQEEFESNYGIVHLNEDNNETADIMETDVAEVTNALANQQPFEEPYFMRALNLEVMHAPEYPESFNAEPLVVADGEFVVEMEFSSCEYVIAAVKDYAIRRGVDYLALYLQKLIVNIGYSRTVRKFQLHYGRLHERDRMKYLRCVRCLVAASLQLIYDSVVMTVVNFKWTAYHVAMSLLAVQINDWIGRCTFMIFTRWTRSDRFRPLGNPTTWPMYNGPRFVPNLFLKRVTKGRPKMTQFLNEMDTKMLRRPRRCKQCGAEGHNRSKCRQVGGSSAGGAAQNT</sequence>
<keyword evidence="5" id="KW-1185">Reference proteome</keyword>
<evidence type="ECO:0000259" key="3">
    <source>
        <dbReference type="PROSITE" id="PS50158"/>
    </source>
</evidence>
<dbReference type="Proteomes" id="UP000289738">
    <property type="component" value="Chromosome A02"/>
</dbReference>
<dbReference type="GO" id="GO:0008270">
    <property type="term" value="F:zinc ion binding"/>
    <property type="evidence" value="ECO:0007669"/>
    <property type="project" value="UniProtKB-KW"/>
</dbReference>
<gene>
    <name evidence="4" type="ORF">Ahy_A02g005165</name>
</gene>
<dbReference type="EMBL" id="SDMP01000002">
    <property type="protein sequence ID" value="RYR70863.1"/>
    <property type="molecule type" value="Genomic_DNA"/>
</dbReference>
<keyword evidence="1" id="KW-0863">Zinc-finger</keyword>
<reference evidence="4 5" key="1">
    <citation type="submission" date="2019-01" db="EMBL/GenBank/DDBJ databases">
        <title>Sequencing of cultivated peanut Arachis hypogaea provides insights into genome evolution and oil improvement.</title>
        <authorList>
            <person name="Chen X."/>
        </authorList>
    </citation>
    <scope>NUCLEOTIDE SEQUENCE [LARGE SCALE GENOMIC DNA]</scope>
    <source>
        <strain evidence="5">cv. Fuhuasheng</strain>
        <tissue evidence="4">Leaves</tissue>
    </source>
</reference>
<protein>
    <recommendedName>
        <fullName evidence="3">CCHC-type domain-containing protein</fullName>
    </recommendedName>
</protein>
<accession>A0A445E695</accession>
<dbReference type="AlphaFoldDB" id="A0A445E695"/>
<feature type="domain" description="CCHC-type" evidence="3">
    <location>
        <begin position="334"/>
        <end position="351"/>
    </location>
</feature>
<evidence type="ECO:0000313" key="4">
    <source>
        <dbReference type="EMBL" id="RYR70863.1"/>
    </source>
</evidence>
<dbReference type="PROSITE" id="PS50158">
    <property type="entry name" value="ZF_CCHC"/>
    <property type="match status" value="1"/>
</dbReference>
<evidence type="ECO:0000256" key="1">
    <source>
        <dbReference type="PROSITE-ProRule" id="PRU00047"/>
    </source>
</evidence>
<proteinExistence type="predicted"/>